<protein>
    <submittedName>
        <fullName evidence="2">Uncharacterized protein</fullName>
    </submittedName>
</protein>
<feature type="non-terminal residue" evidence="2">
    <location>
        <position position="1"/>
    </location>
</feature>
<accession>N6X7I9</accession>
<gene>
    <name evidence="2" type="ORF">C665_18702</name>
</gene>
<proteinExistence type="predicted"/>
<feature type="region of interest" description="Disordered" evidence="1">
    <location>
        <begin position="1"/>
        <end position="33"/>
    </location>
</feature>
<evidence type="ECO:0000313" key="3">
    <source>
        <dbReference type="Proteomes" id="UP000013042"/>
    </source>
</evidence>
<dbReference type="AlphaFoldDB" id="N6X7I9"/>
<reference evidence="2 3" key="1">
    <citation type="submission" date="2012-09" db="EMBL/GenBank/DDBJ databases">
        <title>Draft Genome Sequences of 6 Strains from Genus Thauera.</title>
        <authorList>
            <person name="Liu B."/>
            <person name="Shapleigh J.P."/>
            <person name="Frostegard A.H."/>
        </authorList>
    </citation>
    <scope>NUCLEOTIDE SEQUENCE [LARGE SCALE GENOMIC DNA]</scope>
    <source>
        <strain evidence="2 3">S2</strain>
    </source>
</reference>
<evidence type="ECO:0000313" key="2">
    <source>
        <dbReference type="EMBL" id="ENO77741.1"/>
    </source>
</evidence>
<sequence>DARRDDARRARHERAEQQRPRQPGRGERSQGQELRILRGGSLGGLGHLRLLHLCRTRLVALRRFLFRADFAHGALRAKMEPIRGVPLNSASARGLPAACISVACMFPLRGV</sequence>
<evidence type="ECO:0000256" key="1">
    <source>
        <dbReference type="SAM" id="MobiDB-lite"/>
    </source>
</evidence>
<dbReference type="EMBL" id="AMXD01000205">
    <property type="protein sequence ID" value="ENO77741.1"/>
    <property type="molecule type" value="Genomic_DNA"/>
</dbReference>
<feature type="compositionally biased region" description="Basic and acidic residues" evidence="1">
    <location>
        <begin position="1"/>
        <end position="30"/>
    </location>
</feature>
<comment type="caution">
    <text evidence="2">The sequence shown here is derived from an EMBL/GenBank/DDBJ whole genome shotgun (WGS) entry which is preliminary data.</text>
</comment>
<name>N6X7I9_THASP</name>
<dbReference type="Proteomes" id="UP000013042">
    <property type="component" value="Unassembled WGS sequence"/>
</dbReference>
<organism evidence="2 3">
    <name type="scientific">Thauera aminoaromatica S2</name>
    <dbReference type="NCBI Taxonomy" id="1234381"/>
    <lineage>
        <taxon>Bacteria</taxon>
        <taxon>Pseudomonadati</taxon>
        <taxon>Pseudomonadota</taxon>
        <taxon>Betaproteobacteria</taxon>
        <taxon>Rhodocyclales</taxon>
        <taxon>Zoogloeaceae</taxon>
        <taxon>Thauera</taxon>
    </lineage>
</organism>